<proteinExistence type="predicted"/>
<evidence type="ECO:0000256" key="1">
    <source>
        <dbReference type="SAM" id="Phobius"/>
    </source>
</evidence>
<sequence length="84" mass="9157">MLASVSTLRRGGCGSVSDLVQMSGGDWPEEFKILAHNSKLEGTALMYLQKMMPGWTAVSNSLEYVMISMLVLYMTPIPSARALS</sequence>
<evidence type="ECO:0000313" key="2">
    <source>
        <dbReference type="EMBL" id="KAF4030246.1"/>
    </source>
</evidence>
<keyword evidence="1" id="KW-1133">Transmembrane helix</keyword>
<keyword evidence="3" id="KW-1185">Reference proteome</keyword>
<comment type="caution">
    <text evidence="2">The sequence shown here is derived from an EMBL/GenBank/DDBJ whole genome shotgun (WGS) entry which is preliminary data.</text>
</comment>
<feature type="transmembrane region" description="Helical" evidence="1">
    <location>
        <begin position="55"/>
        <end position="74"/>
    </location>
</feature>
<reference evidence="2" key="1">
    <citation type="submission" date="2020-04" db="EMBL/GenBank/DDBJ databases">
        <title>Hybrid Assembly of Korean Phytophthora infestans isolates.</title>
        <authorList>
            <person name="Prokchorchik M."/>
            <person name="Lee Y."/>
            <person name="Seo J."/>
            <person name="Cho J.-H."/>
            <person name="Park Y.-E."/>
            <person name="Jang D.-C."/>
            <person name="Im J.-S."/>
            <person name="Choi J.-G."/>
            <person name="Park H.-J."/>
            <person name="Lee G.-B."/>
            <person name="Lee Y.-G."/>
            <person name="Hong S.-Y."/>
            <person name="Cho K."/>
            <person name="Sohn K.H."/>
        </authorList>
    </citation>
    <scope>NUCLEOTIDE SEQUENCE</scope>
    <source>
        <strain evidence="2">KR_1_A1</strain>
    </source>
</reference>
<evidence type="ECO:0000313" key="3">
    <source>
        <dbReference type="Proteomes" id="UP000602510"/>
    </source>
</evidence>
<accession>A0A833WKK2</accession>
<dbReference type="EMBL" id="WSZM01000701">
    <property type="protein sequence ID" value="KAF4030246.1"/>
    <property type="molecule type" value="Genomic_DNA"/>
</dbReference>
<organism evidence="2 3">
    <name type="scientific">Phytophthora infestans</name>
    <name type="common">Potato late blight agent</name>
    <name type="synonym">Botrytis infestans</name>
    <dbReference type="NCBI Taxonomy" id="4787"/>
    <lineage>
        <taxon>Eukaryota</taxon>
        <taxon>Sar</taxon>
        <taxon>Stramenopiles</taxon>
        <taxon>Oomycota</taxon>
        <taxon>Peronosporomycetes</taxon>
        <taxon>Peronosporales</taxon>
        <taxon>Peronosporaceae</taxon>
        <taxon>Phytophthora</taxon>
    </lineage>
</organism>
<keyword evidence="1" id="KW-0472">Membrane</keyword>
<keyword evidence="1" id="KW-0812">Transmembrane</keyword>
<dbReference type="Proteomes" id="UP000602510">
    <property type="component" value="Unassembled WGS sequence"/>
</dbReference>
<gene>
    <name evidence="2" type="ORF">GN244_ATG17932</name>
</gene>
<dbReference type="AlphaFoldDB" id="A0A833WKK2"/>
<name>A0A833WKK2_PHYIN</name>
<protein>
    <submittedName>
        <fullName evidence="2">Uncharacterized protein</fullName>
    </submittedName>
</protein>